<dbReference type="GO" id="GO:0006351">
    <property type="term" value="P:DNA-templated transcription"/>
    <property type="evidence" value="ECO:0007669"/>
    <property type="project" value="InterPro"/>
</dbReference>
<organism evidence="6 7">
    <name type="scientific">Aspergillus hiratsukae</name>
    <dbReference type="NCBI Taxonomy" id="1194566"/>
    <lineage>
        <taxon>Eukaryota</taxon>
        <taxon>Fungi</taxon>
        <taxon>Dikarya</taxon>
        <taxon>Ascomycota</taxon>
        <taxon>Pezizomycotina</taxon>
        <taxon>Eurotiomycetes</taxon>
        <taxon>Eurotiomycetidae</taxon>
        <taxon>Eurotiales</taxon>
        <taxon>Aspergillaceae</taxon>
        <taxon>Aspergillus</taxon>
        <taxon>Aspergillus subgen. Fumigati</taxon>
    </lineage>
</organism>
<dbReference type="InterPro" id="IPR051127">
    <property type="entry name" value="Fungal_SecMet_Regulators"/>
</dbReference>
<evidence type="ECO:0000256" key="1">
    <source>
        <dbReference type="ARBA" id="ARBA00023015"/>
    </source>
</evidence>
<sequence>MKILTVPFLVEMEWGIAVNELMAGPSSEFSETAGAEYDQDGALSAPFRQFRPPNLPLCRGSSFDTSLNNMRSTQNIFEGLSAFPIIPADSDGTVDTVALSRIIERLAIPGVDSIGLGSTGIYMYLTREQRKRAFNAAAQTLRGRKPLIVSVGALRTDDAQHLAKDAEEAGADGLLLAPVCYNPLSEEEVYQHYESIAGSTTLPLCIYNTPSTTHFTFDDALLARIASLPNVVALKQPAPTTGAKERHEALRAKLPSGFSIGYSADWLVADSLLAGGSAWYSVIAGVLPAPSVALMDAIRRGDAIEVRRISAFFQPIWDLFKEFGDLRVVYALANELNLCKVAPPRPILPIAASHHSRIRSALATLGEVCATCARQEDGVKICSYTRSHAGDSVQDITDPTPSALKSGSKSLLTPDTQEPATAASELFSHGGIGTHNDNSRHSMKATGSTVSEQHFDQAIRKSPGPVLQRPRCLDIGDSMIGLVDEPLESYAFFGSSSAGSFMRQMQQAIDYRLGVQHQPTKILVGETNKYDHKSAQRAVGHRSTIEYVLPSRKTADSLANAYWELVYPLYPFLNRAAFNKGYEAIWTGLDTDNENVLVCTTNVIFALGSQVSSIIEPEQRQETAQLYYNRSQSLVDSHFHDRQSIDVVSLYLLMGIYLQSVGSPQRCWMVVGHAIRLAQSLGLHRPDCNFAGGSSRERETACRIWHGCILMDRVLAMTFGRPAMIPKWLSAAVPLPKMIDDEFLDTQVEGSPVRPDGRPCIMEFFVCQLELYDIMDDILLELYMGKEDRQKAVDAISIFKLDNSLANWTRGLSPQLHIDDTPPSDTTPLLRRLDIVNKVRFLHARMLLLRPILAQYCLPQSTEKQVDSLCSRMVMQGSKMCLETAHRTIELIYSHLDSSTVTGPVPAWWYSVLYIYTAATVLLSERLRPEIAIGIENFSNAVSWQRAILVLNTYARVANSAKRCVAALEILSAKIPWAEHQPEYVHPGQHIASAGSDFLFGSDPNVGEINLNDIHLNLNDGFWLNSIPENLQFGI</sequence>
<keyword evidence="2" id="KW-0804">Transcription</keyword>
<dbReference type="PANTHER" id="PTHR47424">
    <property type="entry name" value="REGULATORY PROTEIN GAL4"/>
    <property type="match status" value="1"/>
</dbReference>
<dbReference type="SMART" id="SM00906">
    <property type="entry name" value="Fungal_trans"/>
    <property type="match status" value="1"/>
</dbReference>
<proteinExistence type="predicted"/>
<dbReference type="InterPro" id="IPR013785">
    <property type="entry name" value="Aldolase_TIM"/>
</dbReference>
<dbReference type="GO" id="GO:0008270">
    <property type="term" value="F:zinc ion binding"/>
    <property type="evidence" value="ECO:0007669"/>
    <property type="project" value="InterPro"/>
</dbReference>
<feature type="compositionally biased region" description="Polar residues" evidence="4">
    <location>
        <begin position="394"/>
        <end position="419"/>
    </location>
</feature>
<dbReference type="Pfam" id="PF04082">
    <property type="entry name" value="Fungal_trans"/>
    <property type="match status" value="1"/>
</dbReference>
<dbReference type="Gene3D" id="3.20.20.70">
    <property type="entry name" value="Aldolase class I"/>
    <property type="match status" value="1"/>
</dbReference>
<dbReference type="SMART" id="SM01130">
    <property type="entry name" value="DHDPS"/>
    <property type="match status" value="1"/>
</dbReference>
<dbReference type="Proteomes" id="UP000630445">
    <property type="component" value="Unassembled WGS sequence"/>
</dbReference>
<accession>A0A8H6P7C5</accession>
<feature type="domain" description="Xylanolytic transcriptional activator regulatory" evidence="5">
    <location>
        <begin position="667"/>
        <end position="742"/>
    </location>
</feature>
<evidence type="ECO:0000313" key="7">
    <source>
        <dbReference type="Proteomes" id="UP000630445"/>
    </source>
</evidence>
<keyword evidence="7" id="KW-1185">Reference proteome</keyword>
<keyword evidence="3" id="KW-0539">Nucleus</keyword>
<feature type="region of interest" description="Disordered" evidence="4">
    <location>
        <begin position="392"/>
        <end position="419"/>
    </location>
</feature>
<gene>
    <name evidence="6" type="ORF">CNMCM5793_008334</name>
</gene>
<comment type="caution">
    <text evidence="6">The sequence shown here is derived from an EMBL/GenBank/DDBJ whole genome shotgun (WGS) entry which is preliminary data.</text>
</comment>
<evidence type="ECO:0000256" key="2">
    <source>
        <dbReference type="ARBA" id="ARBA00023163"/>
    </source>
</evidence>
<dbReference type="InterPro" id="IPR007219">
    <property type="entry name" value="XnlR_reg_dom"/>
</dbReference>
<dbReference type="GO" id="GO:0005634">
    <property type="term" value="C:nucleus"/>
    <property type="evidence" value="ECO:0007669"/>
    <property type="project" value="TreeGrafter"/>
</dbReference>
<dbReference type="EMBL" id="JACBAD010002061">
    <property type="protein sequence ID" value="KAF7118714.1"/>
    <property type="molecule type" value="Genomic_DNA"/>
</dbReference>
<dbReference type="CDD" id="cd00408">
    <property type="entry name" value="DHDPS-like"/>
    <property type="match status" value="1"/>
</dbReference>
<dbReference type="AlphaFoldDB" id="A0A8H6P7C5"/>
<dbReference type="InterPro" id="IPR002220">
    <property type="entry name" value="DapA-like"/>
</dbReference>
<dbReference type="PANTHER" id="PTHR47424:SF4">
    <property type="entry name" value="ZN(II)2CYS6 TRANSCRIPTION FACTOR (EUROFUNG)"/>
    <property type="match status" value="1"/>
</dbReference>
<dbReference type="GO" id="GO:0000981">
    <property type="term" value="F:DNA-binding transcription factor activity, RNA polymerase II-specific"/>
    <property type="evidence" value="ECO:0007669"/>
    <property type="project" value="TreeGrafter"/>
</dbReference>
<name>A0A8H6P7C5_9EURO</name>
<dbReference type="GO" id="GO:0000435">
    <property type="term" value="P:positive regulation of transcription from RNA polymerase II promoter by galactose"/>
    <property type="evidence" value="ECO:0007669"/>
    <property type="project" value="TreeGrafter"/>
</dbReference>
<dbReference type="GO" id="GO:0016829">
    <property type="term" value="F:lyase activity"/>
    <property type="evidence" value="ECO:0007669"/>
    <property type="project" value="InterPro"/>
</dbReference>
<evidence type="ECO:0000256" key="4">
    <source>
        <dbReference type="SAM" id="MobiDB-lite"/>
    </source>
</evidence>
<dbReference type="OrthoDB" id="191315at2759"/>
<protein>
    <recommendedName>
        <fullName evidence="5">Xylanolytic transcriptional activator regulatory domain-containing protein</fullName>
    </recommendedName>
</protein>
<dbReference type="SUPFAM" id="SSF51569">
    <property type="entry name" value="Aldolase"/>
    <property type="match status" value="1"/>
</dbReference>
<dbReference type="CDD" id="cd12148">
    <property type="entry name" value="fungal_TF_MHR"/>
    <property type="match status" value="1"/>
</dbReference>
<evidence type="ECO:0000259" key="5">
    <source>
        <dbReference type="SMART" id="SM00906"/>
    </source>
</evidence>
<evidence type="ECO:0000313" key="6">
    <source>
        <dbReference type="EMBL" id="KAF7118714.1"/>
    </source>
</evidence>
<keyword evidence="1" id="KW-0805">Transcription regulation</keyword>
<dbReference type="Pfam" id="PF00701">
    <property type="entry name" value="DHDPS"/>
    <property type="match status" value="1"/>
</dbReference>
<evidence type="ECO:0000256" key="3">
    <source>
        <dbReference type="ARBA" id="ARBA00023242"/>
    </source>
</evidence>
<reference evidence="6" key="1">
    <citation type="submission" date="2020-06" db="EMBL/GenBank/DDBJ databases">
        <title>Draft genome sequences of strains closely related to Aspergillus parafelis and Aspergillus hiratsukae.</title>
        <authorList>
            <person name="Dos Santos R.A.C."/>
            <person name="Rivero-Menendez O."/>
            <person name="Steenwyk J.L."/>
            <person name="Mead M.E."/>
            <person name="Goldman G.H."/>
            <person name="Alastruey-Izquierdo A."/>
            <person name="Rokas A."/>
        </authorList>
    </citation>
    <scope>NUCLEOTIDE SEQUENCE</scope>
    <source>
        <strain evidence="6">CNM-CM5793</strain>
    </source>
</reference>
<dbReference type="GO" id="GO:0000978">
    <property type="term" value="F:RNA polymerase II cis-regulatory region sequence-specific DNA binding"/>
    <property type="evidence" value="ECO:0007669"/>
    <property type="project" value="TreeGrafter"/>
</dbReference>